<keyword evidence="1" id="KW-1133">Transmembrane helix</keyword>
<keyword evidence="2" id="KW-0732">Signal</keyword>
<reference evidence="3 4" key="1">
    <citation type="submission" date="2024-02" db="EMBL/GenBank/DDBJ databases">
        <title>Chromosome-scale genome assembly of the rough periwinkle Littorina saxatilis.</title>
        <authorList>
            <person name="De Jode A."/>
            <person name="Faria R."/>
            <person name="Formenti G."/>
            <person name="Sims Y."/>
            <person name="Smith T.P."/>
            <person name="Tracey A."/>
            <person name="Wood J.M.D."/>
            <person name="Zagrodzka Z.B."/>
            <person name="Johannesson K."/>
            <person name="Butlin R.K."/>
            <person name="Leder E.H."/>
        </authorList>
    </citation>
    <scope>NUCLEOTIDE SEQUENCE [LARGE SCALE GENOMIC DNA]</scope>
    <source>
        <strain evidence="3">Snail1</strain>
        <tissue evidence="3">Muscle</tissue>
    </source>
</reference>
<dbReference type="Proteomes" id="UP001374579">
    <property type="component" value="Unassembled WGS sequence"/>
</dbReference>
<evidence type="ECO:0000256" key="2">
    <source>
        <dbReference type="SAM" id="SignalP"/>
    </source>
</evidence>
<feature type="transmembrane region" description="Helical" evidence="1">
    <location>
        <begin position="126"/>
        <end position="145"/>
    </location>
</feature>
<keyword evidence="1" id="KW-0812">Transmembrane</keyword>
<evidence type="ECO:0000313" key="3">
    <source>
        <dbReference type="EMBL" id="KAK7102230.1"/>
    </source>
</evidence>
<dbReference type="EMBL" id="JBAMIC010000010">
    <property type="protein sequence ID" value="KAK7102230.1"/>
    <property type="molecule type" value="Genomic_DNA"/>
</dbReference>
<protein>
    <submittedName>
        <fullName evidence="3">Uncharacterized protein</fullName>
    </submittedName>
</protein>
<comment type="caution">
    <text evidence="3">The sequence shown here is derived from an EMBL/GenBank/DDBJ whole genome shotgun (WGS) entry which is preliminary data.</text>
</comment>
<name>A0AAN9GCV5_9CAEN</name>
<sequence length="217" mass="25067">MTVPMLNRLCSVICLLTTVVTTQAGEKILYQRLSPRESRGSEQLTNLTATLVTLKTNASETEAGKDNKRTRLGRRRRKRFDYEDNYEWEDEEDLTYEDYYDEEEEPGFFLKVATHWRTAGPRMVCFGAFVLLVIIIFCGCARLACRYWCNSMSETSACCFMPGVKAMCQSCYTDPMYERVKEMGELMGIEISFTTYEMIKERYTPDTGFDPTSALIF</sequence>
<dbReference type="AlphaFoldDB" id="A0AAN9GCV5"/>
<gene>
    <name evidence="3" type="ORF">V1264_020479</name>
</gene>
<feature type="chain" id="PRO_5042872624" evidence="2">
    <location>
        <begin position="25"/>
        <end position="217"/>
    </location>
</feature>
<evidence type="ECO:0000313" key="4">
    <source>
        <dbReference type="Proteomes" id="UP001374579"/>
    </source>
</evidence>
<accession>A0AAN9GCV5</accession>
<keyword evidence="1" id="KW-0472">Membrane</keyword>
<evidence type="ECO:0000256" key="1">
    <source>
        <dbReference type="SAM" id="Phobius"/>
    </source>
</evidence>
<keyword evidence="4" id="KW-1185">Reference proteome</keyword>
<feature type="signal peptide" evidence="2">
    <location>
        <begin position="1"/>
        <end position="24"/>
    </location>
</feature>
<proteinExistence type="predicted"/>
<organism evidence="3 4">
    <name type="scientific">Littorina saxatilis</name>
    <dbReference type="NCBI Taxonomy" id="31220"/>
    <lineage>
        <taxon>Eukaryota</taxon>
        <taxon>Metazoa</taxon>
        <taxon>Spiralia</taxon>
        <taxon>Lophotrochozoa</taxon>
        <taxon>Mollusca</taxon>
        <taxon>Gastropoda</taxon>
        <taxon>Caenogastropoda</taxon>
        <taxon>Littorinimorpha</taxon>
        <taxon>Littorinoidea</taxon>
        <taxon>Littorinidae</taxon>
        <taxon>Littorina</taxon>
    </lineage>
</organism>